<accession>A0A9N9MFL9</accession>
<organism evidence="1 2">
    <name type="scientific">Ceutorhynchus assimilis</name>
    <name type="common">cabbage seed weevil</name>
    <dbReference type="NCBI Taxonomy" id="467358"/>
    <lineage>
        <taxon>Eukaryota</taxon>
        <taxon>Metazoa</taxon>
        <taxon>Ecdysozoa</taxon>
        <taxon>Arthropoda</taxon>
        <taxon>Hexapoda</taxon>
        <taxon>Insecta</taxon>
        <taxon>Pterygota</taxon>
        <taxon>Neoptera</taxon>
        <taxon>Endopterygota</taxon>
        <taxon>Coleoptera</taxon>
        <taxon>Polyphaga</taxon>
        <taxon>Cucujiformia</taxon>
        <taxon>Curculionidae</taxon>
        <taxon>Ceutorhynchinae</taxon>
        <taxon>Ceutorhynchus</taxon>
    </lineage>
</organism>
<sequence length="111" mass="12695">MSATSQPTFANKDEEIKYWKNLALEHKRIIDRATELGNQCLRQLDLHLSETDNIGNENRWLREENERHSEKAIERERAIASAIAHLEKAIEELKRFRGGGGDETAGPSVLK</sequence>
<reference evidence="1" key="1">
    <citation type="submission" date="2022-01" db="EMBL/GenBank/DDBJ databases">
        <authorList>
            <person name="King R."/>
        </authorList>
    </citation>
    <scope>NUCLEOTIDE SEQUENCE</scope>
</reference>
<dbReference type="AlphaFoldDB" id="A0A9N9MFL9"/>
<evidence type="ECO:0000313" key="2">
    <source>
        <dbReference type="Proteomes" id="UP001152799"/>
    </source>
</evidence>
<evidence type="ECO:0000313" key="1">
    <source>
        <dbReference type="EMBL" id="CAG9759269.1"/>
    </source>
</evidence>
<gene>
    <name evidence="1" type="ORF">CEUTPL_LOCUS22</name>
</gene>
<protein>
    <submittedName>
        <fullName evidence="1">Uncharacterized protein</fullName>
    </submittedName>
</protein>
<name>A0A9N9MFL9_9CUCU</name>
<dbReference type="EMBL" id="OU892277">
    <property type="protein sequence ID" value="CAG9759269.1"/>
    <property type="molecule type" value="Genomic_DNA"/>
</dbReference>
<keyword evidence="2" id="KW-1185">Reference proteome</keyword>
<dbReference type="Proteomes" id="UP001152799">
    <property type="component" value="Chromosome 1"/>
</dbReference>
<proteinExistence type="predicted"/>
<dbReference type="OrthoDB" id="5877028at2759"/>